<dbReference type="GO" id="GO:0004658">
    <property type="term" value="F:propionyl-CoA carboxylase activity"/>
    <property type="evidence" value="ECO:0007669"/>
    <property type="project" value="InterPro"/>
</dbReference>
<dbReference type="InterPro" id="IPR032716">
    <property type="entry name" value="ACC_epsilon"/>
</dbReference>
<proteinExistence type="predicted"/>
<dbReference type="GO" id="GO:0003989">
    <property type="term" value="F:acetyl-CoA carboxylase activity"/>
    <property type="evidence" value="ECO:0007669"/>
    <property type="project" value="InterPro"/>
</dbReference>
<dbReference type="RefSeq" id="WP_005286259.1">
    <property type="nucleotide sequence ID" value="NZ_CM000961.1"/>
</dbReference>
<dbReference type="Proteomes" id="UP000004208">
    <property type="component" value="Unassembled WGS sequence"/>
</dbReference>
<dbReference type="STRING" id="585529.HMPREF0291_10096"/>
<keyword evidence="2" id="KW-1185">Reference proteome</keyword>
<sequence length="74" mass="7982">MTQSQSSSQPQFTVVKGNPTEAELAALTQVLSDLQQEAKSRTAGGHRNLWGRPSNRVHGPVVFNPSAFNSTALF</sequence>
<dbReference type="Pfam" id="PF13822">
    <property type="entry name" value="ACC_epsilon"/>
    <property type="match status" value="1"/>
</dbReference>
<protein>
    <recommendedName>
        <fullName evidence="3">Acyl-CoA carboxylase subunit epsilon</fullName>
    </recommendedName>
</protein>
<gene>
    <name evidence="1" type="ORF">HMPREF0291_10096</name>
</gene>
<organism evidence="1 2">
    <name type="scientific">Corynebacterium genitalium ATCC 33030</name>
    <dbReference type="NCBI Taxonomy" id="585529"/>
    <lineage>
        <taxon>Bacteria</taxon>
        <taxon>Bacillati</taxon>
        <taxon>Actinomycetota</taxon>
        <taxon>Actinomycetes</taxon>
        <taxon>Mycobacteriales</taxon>
        <taxon>Corynebacteriaceae</taxon>
        <taxon>Corynebacterium</taxon>
    </lineage>
</organism>
<evidence type="ECO:0008006" key="3">
    <source>
        <dbReference type="Google" id="ProtNLM"/>
    </source>
</evidence>
<name>D7WAF7_9CORY</name>
<dbReference type="AlphaFoldDB" id="D7WAF7"/>
<dbReference type="HOGENOM" id="CLU_175330_0_0_11"/>
<evidence type="ECO:0000313" key="2">
    <source>
        <dbReference type="Proteomes" id="UP000004208"/>
    </source>
</evidence>
<evidence type="ECO:0000313" key="1">
    <source>
        <dbReference type="EMBL" id="EFK54838.1"/>
    </source>
</evidence>
<dbReference type="OrthoDB" id="4419219at2"/>
<dbReference type="EMBL" id="ACLJ02000001">
    <property type="protein sequence ID" value="EFK54838.1"/>
    <property type="molecule type" value="Genomic_DNA"/>
</dbReference>
<accession>D7WAF7</accession>
<reference evidence="1" key="1">
    <citation type="submission" date="2010-06" db="EMBL/GenBank/DDBJ databases">
        <authorList>
            <person name="Muzny D."/>
            <person name="Qin X."/>
            <person name="Buhay C."/>
            <person name="Dugan-Rocha S."/>
            <person name="Ding Y."/>
            <person name="Chen G."/>
            <person name="Hawes A."/>
            <person name="Holder M."/>
            <person name="Jhangiani S."/>
            <person name="Johnson A."/>
            <person name="Khan Z."/>
            <person name="Li Z."/>
            <person name="Liu W."/>
            <person name="Liu X."/>
            <person name="Perez L."/>
            <person name="Shen H."/>
            <person name="Wang Q."/>
            <person name="Watt J."/>
            <person name="Xi L."/>
            <person name="Xin Y."/>
            <person name="Zhou J."/>
            <person name="Deng J."/>
            <person name="Jiang H."/>
            <person name="Liu Y."/>
            <person name="Qu J."/>
            <person name="Song X.-Z."/>
            <person name="Zhang L."/>
            <person name="Villasana D."/>
            <person name="Johnson A."/>
            <person name="Liu J."/>
            <person name="Liyanage D."/>
            <person name="Lorensuhewa L."/>
            <person name="Robinson T."/>
            <person name="Song A."/>
            <person name="Song B.-B."/>
            <person name="Dinh H."/>
            <person name="Thornton R."/>
            <person name="Coyle M."/>
            <person name="Francisco L."/>
            <person name="Jackson L."/>
            <person name="Javaid M."/>
            <person name="Korchina V."/>
            <person name="Kovar C."/>
            <person name="Mata R."/>
            <person name="Mathew T."/>
            <person name="Ngo R."/>
            <person name="Nguyen L."/>
            <person name="Nguyen N."/>
            <person name="Okwuonu G."/>
            <person name="Ongeri F."/>
            <person name="Pham C."/>
            <person name="Simmons D."/>
            <person name="Wilczek-Boney K."/>
            <person name="Hale W."/>
            <person name="Jakkamsetti A."/>
            <person name="Pham P."/>
            <person name="Ruth R."/>
            <person name="San Lucas F."/>
            <person name="Warren J."/>
            <person name="Zhang J."/>
            <person name="Zhao Z."/>
            <person name="Zhou C."/>
            <person name="Zhu D."/>
            <person name="Lee S."/>
            <person name="Bess C."/>
            <person name="Blankenburg K."/>
            <person name="Forbes L."/>
            <person name="Fu Q."/>
            <person name="Gubbala S."/>
            <person name="Hirani K."/>
            <person name="Jayaseelan J.C."/>
            <person name="Lara F."/>
            <person name="Munidasa M."/>
            <person name="Palculict T."/>
            <person name="Patil S."/>
            <person name="Pu L.-L."/>
            <person name="Saada N."/>
            <person name="Tang L."/>
            <person name="Weissenberger G."/>
            <person name="Zhu Y."/>
            <person name="Hemphill L."/>
            <person name="Shang Y."/>
            <person name="Youmans B."/>
            <person name="Ayvaz T."/>
            <person name="Ross M."/>
            <person name="Santibanez J."/>
            <person name="Aqrawi P."/>
            <person name="Gross S."/>
            <person name="Joshi V."/>
            <person name="Fowler G."/>
            <person name="Nazareth L."/>
            <person name="Reid J."/>
            <person name="Worley K."/>
            <person name="Petrosino J."/>
            <person name="Highlander S."/>
            <person name="Gibbs R."/>
        </authorList>
    </citation>
    <scope>NUCLEOTIDE SEQUENCE [LARGE SCALE GENOMIC DNA]</scope>
    <source>
        <strain evidence="1">ATCC 33030</strain>
    </source>
</reference>
<comment type="caution">
    <text evidence="1">The sequence shown here is derived from an EMBL/GenBank/DDBJ whole genome shotgun (WGS) entry which is preliminary data.</text>
</comment>